<organism evidence="1 2">
    <name type="scientific">Paenibacillus eucommiae</name>
    <dbReference type="NCBI Taxonomy" id="1355755"/>
    <lineage>
        <taxon>Bacteria</taxon>
        <taxon>Bacillati</taxon>
        <taxon>Bacillota</taxon>
        <taxon>Bacilli</taxon>
        <taxon>Bacillales</taxon>
        <taxon>Paenibacillaceae</taxon>
        <taxon>Paenibacillus</taxon>
    </lineage>
</organism>
<dbReference type="RefSeq" id="WP_209971359.1">
    <property type="nucleotide sequence ID" value="NZ_JAGGLB010000005.1"/>
</dbReference>
<dbReference type="EMBL" id="JAGGLB010000005">
    <property type="protein sequence ID" value="MBP1990606.1"/>
    <property type="molecule type" value="Genomic_DNA"/>
</dbReference>
<accession>A0ABS4ISQ8</accession>
<comment type="caution">
    <text evidence="1">The sequence shown here is derived from an EMBL/GenBank/DDBJ whole genome shotgun (WGS) entry which is preliminary data.</text>
</comment>
<protein>
    <recommendedName>
        <fullName evidence="3">Transposase</fullName>
    </recommendedName>
</protein>
<evidence type="ECO:0000313" key="2">
    <source>
        <dbReference type="Proteomes" id="UP001519287"/>
    </source>
</evidence>
<evidence type="ECO:0000313" key="1">
    <source>
        <dbReference type="EMBL" id="MBP1990606.1"/>
    </source>
</evidence>
<gene>
    <name evidence="1" type="ORF">J2Z66_002212</name>
</gene>
<proteinExistence type="predicted"/>
<evidence type="ECO:0008006" key="3">
    <source>
        <dbReference type="Google" id="ProtNLM"/>
    </source>
</evidence>
<name>A0ABS4ISQ8_9BACL</name>
<keyword evidence="2" id="KW-1185">Reference proteome</keyword>
<dbReference type="Proteomes" id="UP001519287">
    <property type="component" value="Unassembled WGS sequence"/>
</dbReference>
<reference evidence="1 2" key="1">
    <citation type="submission" date="2021-03" db="EMBL/GenBank/DDBJ databases">
        <title>Genomic Encyclopedia of Type Strains, Phase IV (KMG-IV): sequencing the most valuable type-strain genomes for metagenomic binning, comparative biology and taxonomic classification.</title>
        <authorList>
            <person name="Goeker M."/>
        </authorList>
    </citation>
    <scope>NUCLEOTIDE SEQUENCE [LARGE SCALE GENOMIC DNA]</scope>
    <source>
        <strain evidence="1 2">DSM 26048</strain>
    </source>
</reference>
<sequence length="61" mass="7161">MKYKNGCVRWRTVLHSQAPAPARKSLLTKRKTLAGSPFELVVRVIRAIVAEKREWLWVEER</sequence>